<dbReference type="Pfam" id="PF00023">
    <property type="entry name" value="Ank"/>
    <property type="match status" value="1"/>
</dbReference>
<keyword evidence="2 3" id="KW-0040">ANK repeat</keyword>
<dbReference type="PROSITE" id="PS50297">
    <property type="entry name" value="ANK_REP_REGION"/>
    <property type="match status" value="1"/>
</dbReference>
<evidence type="ECO:0000256" key="2">
    <source>
        <dbReference type="ARBA" id="ARBA00023043"/>
    </source>
</evidence>
<dbReference type="SMART" id="SM00248">
    <property type="entry name" value="ANK"/>
    <property type="match status" value="4"/>
</dbReference>
<feature type="domain" description="Reverse transcriptase Ty1/copia-type" evidence="4">
    <location>
        <begin position="597"/>
        <end position="780"/>
    </location>
</feature>
<dbReference type="PANTHER" id="PTHR24198:SF165">
    <property type="entry name" value="ANKYRIN REPEAT-CONTAINING PROTEIN-RELATED"/>
    <property type="match status" value="1"/>
</dbReference>
<dbReference type="SUPFAM" id="SSF48403">
    <property type="entry name" value="Ankyrin repeat"/>
    <property type="match status" value="1"/>
</dbReference>
<dbReference type="InterPro" id="IPR013103">
    <property type="entry name" value="RVT_2"/>
</dbReference>
<dbReference type="EMBL" id="CAJNDS010002792">
    <property type="protein sequence ID" value="CAE7599070.1"/>
    <property type="molecule type" value="Genomic_DNA"/>
</dbReference>
<dbReference type="InterPro" id="IPR036770">
    <property type="entry name" value="Ankyrin_rpt-contain_sf"/>
</dbReference>
<proteinExistence type="predicted"/>
<evidence type="ECO:0000259" key="4">
    <source>
        <dbReference type="Pfam" id="PF07727"/>
    </source>
</evidence>
<evidence type="ECO:0000313" key="6">
    <source>
        <dbReference type="Proteomes" id="UP000604046"/>
    </source>
</evidence>
<evidence type="ECO:0000256" key="1">
    <source>
        <dbReference type="ARBA" id="ARBA00022737"/>
    </source>
</evidence>
<gene>
    <name evidence="5" type="primary">RE1</name>
    <name evidence="5" type="ORF">SNAT2548_LOCUS34085</name>
</gene>
<organism evidence="5 6">
    <name type="scientific">Symbiodinium natans</name>
    <dbReference type="NCBI Taxonomy" id="878477"/>
    <lineage>
        <taxon>Eukaryota</taxon>
        <taxon>Sar</taxon>
        <taxon>Alveolata</taxon>
        <taxon>Dinophyceae</taxon>
        <taxon>Suessiales</taxon>
        <taxon>Symbiodiniaceae</taxon>
        <taxon>Symbiodinium</taxon>
    </lineage>
</organism>
<dbReference type="PANTHER" id="PTHR24198">
    <property type="entry name" value="ANKYRIN REPEAT AND PROTEIN KINASE DOMAIN-CONTAINING PROTEIN"/>
    <property type="match status" value="1"/>
</dbReference>
<protein>
    <submittedName>
        <fullName evidence="5">RE1 protein</fullName>
    </submittedName>
</protein>
<feature type="non-terminal residue" evidence="5">
    <location>
        <position position="1626"/>
    </location>
</feature>
<reference evidence="5" key="1">
    <citation type="submission" date="2021-02" db="EMBL/GenBank/DDBJ databases">
        <authorList>
            <person name="Dougan E. K."/>
            <person name="Rhodes N."/>
            <person name="Thang M."/>
            <person name="Chan C."/>
        </authorList>
    </citation>
    <scope>NUCLEOTIDE SEQUENCE</scope>
</reference>
<dbReference type="Gene3D" id="1.25.40.20">
    <property type="entry name" value="Ankyrin repeat-containing domain"/>
    <property type="match status" value="1"/>
</dbReference>
<dbReference type="Proteomes" id="UP000604046">
    <property type="component" value="Unassembled WGS sequence"/>
</dbReference>
<keyword evidence="6" id="KW-1185">Reference proteome</keyword>
<dbReference type="Pfam" id="PF12796">
    <property type="entry name" value="Ank_2"/>
    <property type="match status" value="1"/>
</dbReference>
<accession>A0A812V561</accession>
<keyword evidence="1" id="KW-0677">Repeat</keyword>
<dbReference type="PROSITE" id="PS50088">
    <property type="entry name" value="ANK_REPEAT"/>
    <property type="match status" value="1"/>
</dbReference>
<dbReference type="InterPro" id="IPR002110">
    <property type="entry name" value="Ankyrin_rpt"/>
</dbReference>
<comment type="caution">
    <text evidence="5">The sequence shown here is derived from an EMBL/GenBank/DDBJ whole genome shotgun (WGS) entry which is preliminary data.</text>
</comment>
<feature type="repeat" description="ANK" evidence="3">
    <location>
        <begin position="1481"/>
        <end position="1509"/>
    </location>
</feature>
<name>A0A812V561_9DINO</name>
<sequence>SGSDSGEDVTSERQKQLIKEESTRAVHLAAGFHVVPDLWHVSVQFAAQTLTVVPWQGKDKSRFEVATGSPFEGPRLPLGQLVHYRIHDPSRRHKFEATTAPGLFAGWRFEHGFVYRDVIWVLDYEAVKSKSIGYRDMIPVPYAEVHVPETETFPLKAAADLALREFQDPKLEAITALDIPFSSLSPADPPRRRAEYITLERILKFGATPGCKACTFDSVKHSPKCRARFDALIKADRIALTSKPPEPVPPAELPEGVGLHPSSEPAVEGLVAKVELGVTQVFVDVNRERVRQRKVQTLIGKDVLFEYACGDSSELSQAASEIGINSIRLCRSMIDLSNEEHVKQVQGQVEASPGCDVWLSLPCTEFSPWQNMNVHRHGAKYGKGLRNRQEKSKLMFLYARKVLATAIANHGRIAVEWPKGSGWWDLPEWKEFQDEHGLHKVSFDGCMAGVKGREHPIRKPWSVATNDLRLVQFLGQLQCDGSHQHEAAEGSQTKQTEAYPRELAHNIVEAWYPQRYHRHIPSMVTKNLTKREWKADPRGVAAVKKEAEGLRSNGTWDDLTVCLLSSLHADAKRQNRKLKIAELLTLCGIKHFELPEHEHKFKGRIVYRGDCIFDQFGNHVLFEDVATTPTSLVALNIALFFGCQDGNAVSLADAIQAFLQADLAEAGEPDTWVILPEELWLDTWHKAYPSGSKLVVRLKRSLYGHPLAGKLWQKHLASVLTSFGGIEMDLFPSNFIFQMGSHTLLLNVYVDDLTLSGAKHLHAQFWKRLRAHIKLEDECYIEASNARILGRGHRIQRGSDFTTLVLDMSAFAEQVVEAYCELADVPKAKLRNVTTPSLSEALMSDEDLQQPGTLSHVAAKVLMKALWLGRLARPDLCFIIGRLASRVAAWTKWEDKQLLRLISYLHGTTGLCLAATVNHHEAPQIHIFTDSDFASCPHSAKSTSGIYMTIGSTDFRFPLWWASKKQTSVARSTPEAEAIAMASAMFGEALNIQVMMEHLLGRAIDVVFHQDNETLLKVLATGYSAKLRHCNRVHRVNIASMSEQLESPQVTAVYCKSESQIANGLTKVIPPAEWPHTLAQFGLTASSDGPHLETAVAALAEANLAAEVFAGRPPRDTLATLSRGFDVFARLLQEFHESPGGLPAPSRGPAWANFLVWDWDEEADAADVCGLDAVSSYRPAVPQIVDRLECMVFHVDYHGVLPMDYPMRAWSIGIVLSVLSSKRGNGRVKIEVVVISHQWAGLHHPEFKQFSVLQNALLNLASGKAHMQMDSVSAINGFHLSMPSQQEQLACLEWDFWYDYFGCPQMTGTGTASQQKLPDIQAVVNSIPAYCGIADFTLVLAPAIKHTDSGTTISQRTWSNRGWCRLERCATKFSGNDKSLVVVSAPSRILVTAGPDWIKAWPAEGIFSLEEDREVVRAVTGQLIDMKCQSLWEQGEKEKWRFYTALMPKARGFQGCQFGEDVSEFLNRYQLDTPSCGWTDHTLTPLILASVEGNLDVMVQLLEQNADVNQAIPWHMPEAHINGRHTALSMAAMLSTPEAVKTLLSWGASMERVKNMNNSSLLSIAGYFGNALTMKVLLAHKANMDVLDDEGSNPLHVGAFSPNPWVTEVLLNYGVNPNAAYWVYAS</sequence>
<evidence type="ECO:0000313" key="5">
    <source>
        <dbReference type="EMBL" id="CAE7599070.1"/>
    </source>
</evidence>
<dbReference type="CDD" id="cd09272">
    <property type="entry name" value="RNase_HI_RT_Ty1"/>
    <property type="match status" value="1"/>
</dbReference>
<evidence type="ECO:0000256" key="3">
    <source>
        <dbReference type="PROSITE-ProRule" id="PRU00023"/>
    </source>
</evidence>
<dbReference type="OrthoDB" id="20872at2759"/>
<dbReference type="Pfam" id="PF07727">
    <property type="entry name" value="RVT_2"/>
    <property type="match status" value="1"/>
</dbReference>